<accession>A0A229X6K7</accession>
<proteinExistence type="predicted"/>
<feature type="domain" description="F-box" evidence="1">
    <location>
        <begin position="9"/>
        <end position="55"/>
    </location>
</feature>
<evidence type="ECO:0000259" key="1">
    <source>
        <dbReference type="Pfam" id="PF12937"/>
    </source>
</evidence>
<comment type="caution">
    <text evidence="2">The sequence shown here is derived from an EMBL/GenBank/DDBJ whole genome shotgun (WGS) entry which is preliminary data.</text>
</comment>
<dbReference type="OrthoDB" id="2125396at2759"/>
<dbReference type="InterPro" id="IPR001810">
    <property type="entry name" value="F-box_dom"/>
</dbReference>
<dbReference type="AlphaFoldDB" id="A0A229X6K7"/>
<reference evidence="2 3" key="1">
    <citation type="submission" date="2018-08" db="EMBL/GenBank/DDBJ databases">
        <title>Draft genome sequences of two Aspergillus turcosus clinical strains isolated from bronchoalveolar lavage fluid: one azole-susceptible and the other azole-resistant.</title>
        <authorList>
            <person name="Parent-Michaud M."/>
            <person name="Dufresne P.J."/>
            <person name="Fournier E."/>
            <person name="Martineau C."/>
            <person name="Moreira S."/>
            <person name="Perkins V."/>
            <person name="De Repentigny L."/>
            <person name="Dufresne S.F."/>
        </authorList>
    </citation>
    <scope>NUCLEOTIDE SEQUENCE [LARGE SCALE GENOMIC DNA]</scope>
    <source>
        <strain evidence="2">HMR AF 1038</strain>
    </source>
</reference>
<organism evidence="2 3">
    <name type="scientific">Aspergillus turcosus</name>
    <dbReference type="NCBI Taxonomy" id="1245748"/>
    <lineage>
        <taxon>Eukaryota</taxon>
        <taxon>Fungi</taxon>
        <taxon>Dikarya</taxon>
        <taxon>Ascomycota</taxon>
        <taxon>Pezizomycotina</taxon>
        <taxon>Eurotiomycetes</taxon>
        <taxon>Eurotiomycetidae</taxon>
        <taxon>Eurotiales</taxon>
        <taxon>Aspergillaceae</taxon>
        <taxon>Aspergillus</taxon>
        <taxon>Aspergillus subgen. Fumigati</taxon>
    </lineage>
</organism>
<dbReference type="STRING" id="1245748.A0A229X6K7"/>
<protein>
    <recommendedName>
        <fullName evidence="1">F-box domain-containing protein</fullName>
    </recommendedName>
</protein>
<evidence type="ECO:0000313" key="3">
    <source>
        <dbReference type="Proteomes" id="UP000215289"/>
    </source>
</evidence>
<evidence type="ECO:0000313" key="2">
    <source>
        <dbReference type="EMBL" id="RLM01351.1"/>
    </source>
</evidence>
<dbReference type="SUPFAM" id="SSF52047">
    <property type="entry name" value="RNI-like"/>
    <property type="match status" value="1"/>
</dbReference>
<dbReference type="InterPro" id="IPR032675">
    <property type="entry name" value="LRR_dom_sf"/>
</dbReference>
<keyword evidence="3" id="KW-1185">Reference proteome</keyword>
<dbReference type="EMBL" id="NIDN02000006">
    <property type="protein sequence ID" value="RLM01351.1"/>
    <property type="molecule type" value="Genomic_DNA"/>
</dbReference>
<sequence>MHSTRQIYLPTEIVVQIVRFVAADEAHRQEALYACCLVSRQWYSAAVSFLYEKPRLHTGNSFQLFVSTTSPGLGVRRNKLNLGSFVRRLDLSRLVHHSSNSVTARLLGRVKENLEVFVAPRVSFAVNGLPALSKCTNLRHLDLSLVADPIPFPNLKKALSHLPRLRTLRLPRSSNLDVPDSSRTEWPPLLHKLQLSGHFSATTIPSFSWPPALTSLTLKNCTDLSVTSIACLLSSTQLSQTLRHLTISYANRGLEPGSINAVTALLPGLTYLSVPGDMVDETFFDVLSFMSPPLALEVLEFDMPSFDPIIHFETASLIMALDKGLSNVRSIGFSDIFCTDERIVEDEEVDDVLHKHAKQRAEQGAATAVDGTEVGVYYM</sequence>
<gene>
    <name evidence="2" type="ORF">CFD26_108873</name>
</gene>
<dbReference type="Gene3D" id="3.80.10.10">
    <property type="entry name" value="Ribonuclease Inhibitor"/>
    <property type="match status" value="1"/>
</dbReference>
<dbReference type="Proteomes" id="UP000215289">
    <property type="component" value="Unassembled WGS sequence"/>
</dbReference>
<name>A0A229X6K7_9EURO</name>
<dbReference type="Pfam" id="PF12937">
    <property type="entry name" value="F-box-like"/>
    <property type="match status" value="1"/>
</dbReference>